<gene>
    <name evidence="4" type="ORF">HMPREF3192_00226</name>
</gene>
<sequence>MILASSSPRRLQLLKEIGITPEVISVGIDETPLAGEKGAELVKRLACAKAKACYEYLQNQQQELNATPLARQCILAADTSVWRGDDLLGKPHDADEACHMLKLLSGTTHHVSTGVCLLQLDEKTALARKTAFVETSTVRFYPLSDAQIDRYIATGEPFDKAGGYGIQGLGRLLVQSIEGDYFAIVGLPIARVMRELEALSL</sequence>
<keyword evidence="2 3" id="KW-0378">Hydrolase</keyword>
<comment type="function">
    <text evidence="3">Nucleoside triphosphate pyrophosphatase that hydrolyzes dTTP and UTP. May have a dual role in cell division arrest and in preventing the incorporation of modified nucleotides into cellular nucleic acids.</text>
</comment>
<feature type="active site" description="Proton acceptor" evidence="3">
    <location>
        <position position="78"/>
    </location>
</feature>
<dbReference type="Pfam" id="PF02545">
    <property type="entry name" value="Maf"/>
    <property type="match status" value="1"/>
</dbReference>
<dbReference type="EC" id="3.6.1.9" evidence="3"/>
<comment type="catalytic activity">
    <reaction evidence="3">
        <text>dTTP + H2O = dTMP + diphosphate + H(+)</text>
        <dbReference type="Rhea" id="RHEA:28534"/>
        <dbReference type="ChEBI" id="CHEBI:15377"/>
        <dbReference type="ChEBI" id="CHEBI:15378"/>
        <dbReference type="ChEBI" id="CHEBI:33019"/>
        <dbReference type="ChEBI" id="CHEBI:37568"/>
        <dbReference type="ChEBI" id="CHEBI:63528"/>
        <dbReference type="EC" id="3.6.1.9"/>
    </reaction>
</comment>
<proteinExistence type="inferred from homology"/>
<dbReference type="SUPFAM" id="SSF52972">
    <property type="entry name" value="ITPase-like"/>
    <property type="match status" value="1"/>
</dbReference>
<comment type="similarity">
    <text evidence="3">Belongs to the Maf family. YhdE subfamily.</text>
</comment>
<evidence type="ECO:0000256" key="3">
    <source>
        <dbReference type="HAMAP-Rule" id="MF_00528"/>
    </source>
</evidence>
<keyword evidence="3" id="KW-0963">Cytoplasm</keyword>
<accession>A0A133XXA1</accession>
<dbReference type="PIRSF" id="PIRSF006305">
    <property type="entry name" value="Maf"/>
    <property type="match status" value="1"/>
</dbReference>
<feature type="site" description="Important for substrate specificity" evidence="3">
    <location>
        <position position="79"/>
    </location>
</feature>
<dbReference type="GO" id="GO:0036221">
    <property type="term" value="F:UTP diphosphatase activity"/>
    <property type="evidence" value="ECO:0007669"/>
    <property type="project" value="RHEA"/>
</dbReference>
<dbReference type="GO" id="GO:0009117">
    <property type="term" value="P:nucleotide metabolic process"/>
    <property type="evidence" value="ECO:0007669"/>
    <property type="project" value="UniProtKB-KW"/>
</dbReference>
<dbReference type="STRING" id="1393034.HMPREF3192_00226"/>
<dbReference type="PANTHER" id="PTHR43213:SF5">
    <property type="entry name" value="BIFUNCTIONAL DTTP_UTP PYROPHOSPHATASE_METHYLTRANSFERASE PROTEIN-RELATED"/>
    <property type="match status" value="1"/>
</dbReference>
<dbReference type="EMBL" id="LSCR01000002">
    <property type="protein sequence ID" value="KXB35575.1"/>
    <property type="molecule type" value="Genomic_DNA"/>
</dbReference>
<dbReference type="InterPro" id="IPR003697">
    <property type="entry name" value="Maf-like"/>
</dbReference>
<dbReference type="InterPro" id="IPR029001">
    <property type="entry name" value="ITPase-like_fam"/>
</dbReference>
<evidence type="ECO:0000256" key="2">
    <source>
        <dbReference type="ARBA" id="ARBA00022801"/>
    </source>
</evidence>
<comment type="cofactor">
    <cofactor evidence="1 3">
        <name>a divalent metal cation</name>
        <dbReference type="ChEBI" id="CHEBI:60240"/>
    </cofactor>
</comment>
<organism evidence="4 5">
    <name type="scientific">Atopobium deltae</name>
    <dbReference type="NCBI Taxonomy" id="1393034"/>
    <lineage>
        <taxon>Bacteria</taxon>
        <taxon>Bacillati</taxon>
        <taxon>Actinomycetota</taxon>
        <taxon>Coriobacteriia</taxon>
        <taxon>Coriobacteriales</taxon>
        <taxon>Atopobiaceae</taxon>
        <taxon>Atopobium</taxon>
    </lineage>
</organism>
<dbReference type="PANTHER" id="PTHR43213">
    <property type="entry name" value="BIFUNCTIONAL DTTP/UTP PYROPHOSPHATASE/METHYLTRANSFERASE PROTEIN-RELATED"/>
    <property type="match status" value="1"/>
</dbReference>
<evidence type="ECO:0000313" key="5">
    <source>
        <dbReference type="Proteomes" id="UP000070675"/>
    </source>
</evidence>
<dbReference type="Gene3D" id="3.90.950.10">
    <property type="match status" value="1"/>
</dbReference>
<comment type="catalytic activity">
    <reaction evidence="3">
        <text>UTP + H2O = UMP + diphosphate + H(+)</text>
        <dbReference type="Rhea" id="RHEA:29395"/>
        <dbReference type="ChEBI" id="CHEBI:15377"/>
        <dbReference type="ChEBI" id="CHEBI:15378"/>
        <dbReference type="ChEBI" id="CHEBI:33019"/>
        <dbReference type="ChEBI" id="CHEBI:46398"/>
        <dbReference type="ChEBI" id="CHEBI:57865"/>
        <dbReference type="EC" id="3.6.1.9"/>
    </reaction>
</comment>
<reference evidence="5" key="1">
    <citation type="submission" date="2016-01" db="EMBL/GenBank/DDBJ databases">
        <authorList>
            <person name="Mitreva M."/>
            <person name="Pepin K.H."/>
            <person name="Mihindukulasuriya K.A."/>
            <person name="Fulton R."/>
            <person name="Fronick C."/>
            <person name="O'Laughlin M."/>
            <person name="Miner T."/>
            <person name="Herter B."/>
            <person name="Rosa B.A."/>
            <person name="Cordes M."/>
            <person name="Tomlinson C."/>
            <person name="Wollam A."/>
            <person name="Palsikar V.B."/>
            <person name="Mardis E.R."/>
            <person name="Wilson R.K."/>
        </authorList>
    </citation>
    <scope>NUCLEOTIDE SEQUENCE [LARGE SCALE GENOMIC DNA]</scope>
    <source>
        <strain evidence="5">DNF00019</strain>
    </source>
</reference>
<dbReference type="Proteomes" id="UP000070675">
    <property type="component" value="Unassembled WGS sequence"/>
</dbReference>
<keyword evidence="5" id="KW-1185">Reference proteome</keyword>
<dbReference type="NCBIfam" id="TIGR00172">
    <property type="entry name" value="maf"/>
    <property type="match status" value="1"/>
</dbReference>
<evidence type="ECO:0000256" key="1">
    <source>
        <dbReference type="ARBA" id="ARBA00001968"/>
    </source>
</evidence>
<feature type="site" description="Important for substrate specificity" evidence="3">
    <location>
        <position position="167"/>
    </location>
</feature>
<feature type="site" description="Important for substrate specificity" evidence="3">
    <location>
        <position position="9"/>
    </location>
</feature>
<dbReference type="CDD" id="cd00555">
    <property type="entry name" value="Maf"/>
    <property type="match status" value="1"/>
</dbReference>
<dbReference type="AlphaFoldDB" id="A0A133XXA1"/>
<name>A0A133XXA1_9ACTN</name>
<comment type="subcellular location">
    <subcellularLocation>
        <location evidence="3">Cytoplasm</location>
    </subcellularLocation>
</comment>
<comment type="caution">
    <text evidence="4">The sequence shown here is derived from an EMBL/GenBank/DDBJ whole genome shotgun (WGS) entry which is preliminary data.</text>
</comment>
<comment type="caution">
    <text evidence="3">Lacks conserved residue(s) required for the propagation of feature annotation.</text>
</comment>
<protein>
    <recommendedName>
        <fullName evidence="3">dTTP/UTP pyrophosphatase</fullName>
        <shortName evidence="3">dTTPase/UTPase</shortName>
        <ecNumber evidence="3">3.6.1.9</ecNumber>
    </recommendedName>
    <alternativeName>
        <fullName evidence="3">Nucleoside triphosphate pyrophosphatase</fullName>
    </alternativeName>
    <alternativeName>
        <fullName evidence="3">Nucleotide pyrophosphatase</fullName>
        <shortName evidence="3">Nucleotide PPase</shortName>
    </alternativeName>
</protein>
<dbReference type="OrthoDB" id="3527985at2"/>
<dbReference type="GO" id="GO:0005737">
    <property type="term" value="C:cytoplasm"/>
    <property type="evidence" value="ECO:0007669"/>
    <property type="project" value="UniProtKB-SubCell"/>
</dbReference>
<dbReference type="GO" id="GO:0036218">
    <property type="term" value="F:dTTP diphosphatase activity"/>
    <property type="evidence" value="ECO:0007669"/>
    <property type="project" value="RHEA"/>
</dbReference>
<evidence type="ECO:0000313" key="4">
    <source>
        <dbReference type="EMBL" id="KXB35575.1"/>
    </source>
</evidence>
<dbReference type="HAMAP" id="MF_00528">
    <property type="entry name" value="Maf"/>
    <property type="match status" value="1"/>
</dbReference>
<dbReference type="PATRIC" id="fig|1393034.3.peg.224"/>
<keyword evidence="3" id="KW-0546">Nucleotide metabolism</keyword>
<dbReference type="RefSeq" id="WP_066304572.1">
    <property type="nucleotide sequence ID" value="NZ_KQ959484.1"/>
</dbReference>